<feature type="binding site" evidence="6">
    <location>
        <position position="224"/>
    </location>
    <ligand>
        <name>FMN</name>
        <dbReference type="ChEBI" id="CHEBI:58210"/>
    </ligand>
</feature>
<keyword evidence="4 9" id="KW-0503">Monooxygenase</keyword>
<evidence type="ECO:0000256" key="2">
    <source>
        <dbReference type="ARBA" id="ARBA00022643"/>
    </source>
</evidence>
<evidence type="ECO:0000256" key="3">
    <source>
        <dbReference type="ARBA" id="ARBA00023002"/>
    </source>
</evidence>
<feature type="binding site" evidence="6">
    <location>
        <position position="59"/>
    </location>
    <ligand>
        <name>FMN</name>
        <dbReference type="ChEBI" id="CHEBI:58210"/>
    </ligand>
</feature>
<dbReference type="PIRSF" id="PIRSF000337">
    <property type="entry name" value="NTA_MOA"/>
    <property type="match status" value="1"/>
</dbReference>
<reference evidence="9" key="1">
    <citation type="journal article" date="2014" name="Int. J. Syst. Evol. Microbiol.">
        <title>Complete genome sequence of Corynebacterium casei LMG S-19264T (=DSM 44701T), isolated from a smear-ripened cheese.</title>
        <authorList>
            <consortium name="US DOE Joint Genome Institute (JGI-PGF)"/>
            <person name="Walter F."/>
            <person name="Albersmeier A."/>
            <person name="Kalinowski J."/>
            <person name="Ruckert C."/>
        </authorList>
    </citation>
    <scope>NUCLEOTIDE SEQUENCE</scope>
    <source>
        <strain evidence="9">CGMCC 4.3508</strain>
    </source>
</reference>
<dbReference type="SUPFAM" id="SSF51679">
    <property type="entry name" value="Bacterial luciferase-like"/>
    <property type="match status" value="1"/>
</dbReference>
<keyword evidence="3" id="KW-0560">Oxidoreductase</keyword>
<evidence type="ECO:0000256" key="6">
    <source>
        <dbReference type="PIRSR" id="PIRSR000337-1"/>
    </source>
</evidence>
<dbReference type="InterPro" id="IPR051260">
    <property type="entry name" value="Diverse_substr_monoxygenases"/>
</dbReference>
<dbReference type="InterPro" id="IPR016215">
    <property type="entry name" value="NTA_MOA"/>
</dbReference>
<reference evidence="9" key="2">
    <citation type="submission" date="2020-09" db="EMBL/GenBank/DDBJ databases">
        <authorList>
            <person name="Sun Q."/>
            <person name="Zhou Y."/>
        </authorList>
    </citation>
    <scope>NUCLEOTIDE SEQUENCE</scope>
    <source>
        <strain evidence="9">CGMCC 4.3508</strain>
    </source>
</reference>
<organism evidence="9 10">
    <name type="scientific">Nocardia jinanensis</name>
    <dbReference type="NCBI Taxonomy" id="382504"/>
    <lineage>
        <taxon>Bacteria</taxon>
        <taxon>Bacillati</taxon>
        <taxon>Actinomycetota</taxon>
        <taxon>Actinomycetes</taxon>
        <taxon>Mycobacteriales</taxon>
        <taxon>Nocardiaceae</taxon>
        <taxon>Nocardia</taxon>
    </lineage>
</organism>
<dbReference type="RefSeq" id="WP_229718639.1">
    <property type="nucleotide sequence ID" value="NZ_BMMH01000002.1"/>
</dbReference>
<dbReference type="NCBIfam" id="TIGR03860">
    <property type="entry name" value="FMN_nitrolo"/>
    <property type="match status" value="1"/>
</dbReference>
<keyword evidence="10" id="KW-1185">Reference proteome</keyword>
<dbReference type="Pfam" id="PF00296">
    <property type="entry name" value="Bac_luciferase"/>
    <property type="match status" value="1"/>
</dbReference>
<protein>
    <submittedName>
        <fullName evidence="9">Monooxygenase</fullName>
    </submittedName>
</protein>
<evidence type="ECO:0000256" key="1">
    <source>
        <dbReference type="ARBA" id="ARBA00022630"/>
    </source>
</evidence>
<dbReference type="AlphaFoldDB" id="A0A917RCB7"/>
<dbReference type="Gene3D" id="3.20.20.30">
    <property type="entry name" value="Luciferase-like domain"/>
    <property type="match status" value="1"/>
</dbReference>
<sequence>MSGKRRELHLGLMFWATGTHTAGWRYPGARSDGAFDIEFIQQVTQLVEAAKFDFLFLGDRLATDPSLAKTNPAQMSRMEPFTVAAAIAAATSYIGIAVTANPTYYDPYTVARLTASLDHLSRGRAAWNLVTGADGAAAYNFSRDDHWDTEKRYDWADEFVAVVRDLWDSWEDDAFLRDKAGGRYIDESKLHTIDHVGEHFSVKGPLNVARPPQGQVILLHAGTSDRSRELGAREADVIFAGQPDLASAKEYYADVKARAARYGRTADEIQILPGLSVVVAPTTAEAVQIYDRLNSLVPLDPANETVDSVRFGGLGQGLKRNLASVAQVLEVDVTGYGVDDAVPRKVFDAAAPAGRKVFTGITETTRRTVEGAEPITYFDLINGITVGTRTVVGNPIEVADHIQRWFEEGAADGFNIFPDFVPGSVQAFTDLVVPELQRRGLFRTEYAGTTFRDHLSLERPGNRHLDQRPLIGGTELKGQ</sequence>
<dbReference type="PANTHER" id="PTHR30011:SF16">
    <property type="entry name" value="C2H2 FINGER DOMAIN TRANSCRIPTION FACTOR (EUROFUNG)-RELATED"/>
    <property type="match status" value="1"/>
</dbReference>
<dbReference type="PANTHER" id="PTHR30011">
    <property type="entry name" value="ALKANESULFONATE MONOOXYGENASE-RELATED"/>
    <property type="match status" value="1"/>
</dbReference>
<feature type="domain" description="Luciferase-like" evidence="8">
    <location>
        <begin position="21"/>
        <end position="410"/>
    </location>
</feature>
<accession>A0A917RCB7</accession>
<dbReference type="InterPro" id="IPR011251">
    <property type="entry name" value="Luciferase-like_dom"/>
</dbReference>
<evidence type="ECO:0000313" key="9">
    <source>
        <dbReference type="EMBL" id="GGK99264.1"/>
    </source>
</evidence>
<evidence type="ECO:0000256" key="4">
    <source>
        <dbReference type="ARBA" id="ARBA00023033"/>
    </source>
</evidence>
<proteinExistence type="inferred from homology"/>
<dbReference type="GO" id="GO:0004497">
    <property type="term" value="F:monooxygenase activity"/>
    <property type="evidence" value="ECO:0007669"/>
    <property type="project" value="UniProtKB-KW"/>
</dbReference>
<gene>
    <name evidence="9" type="ORF">GCM10011588_12390</name>
</gene>
<evidence type="ECO:0000313" key="10">
    <source>
        <dbReference type="Proteomes" id="UP000638263"/>
    </source>
</evidence>
<dbReference type="EMBL" id="BMMH01000002">
    <property type="protein sequence ID" value="GGK99264.1"/>
    <property type="molecule type" value="Genomic_DNA"/>
</dbReference>
<comment type="similarity">
    <text evidence="5">Belongs to the NtaA/SnaA/DszA monooxygenase family.</text>
</comment>
<comment type="caution">
    <text evidence="9">The sequence shown here is derived from an EMBL/GenBank/DDBJ whole genome shotgun (WGS) entry which is preliminary data.</text>
</comment>
<name>A0A917RCB7_9NOCA</name>
<feature type="binding site" evidence="6">
    <location>
        <position position="99"/>
    </location>
    <ligand>
        <name>FMN</name>
        <dbReference type="ChEBI" id="CHEBI:58210"/>
    </ligand>
</feature>
<dbReference type="CDD" id="cd01095">
    <property type="entry name" value="Nitrilotriacetate_monoxgenase"/>
    <property type="match status" value="1"/>
</dbReference>
<dbReference type="Proteomes" id="UP000638263">
    <property type="component" value="Unassembled WGS sequence"/>
</dbReference>
<evidence type="ECO:0000256" key="5">
    <source>
        <dbReference type="ARBA" id="ARBA00033748"/>
    </source>
</evidence>
<evidence type="ECO:0000259" key="8">
    <source>
        <dbReference type="Pfam" id="PF00296"/>
    </source>
</evidence>
<dbReference type="InterPro" id="IPR036661">
    <property type="entry name" value="Luciferase-like_sf"/>
</dbReference>
<feature type="region of interest" description="Disordered" evidence="7">
    <location>
        <begin position="458"/>
        <end position="479"/>
    </location>
</feature>
<keyword evidence="1 6" id="KW-0285">Flavoprotein</keyword>
<keyword evidence="2 6" id="KW-0288">FMN</keyword>
<dbReference type="GO" id="GO:0016705">
    <property type="term" value="F:oxidoreductase activity, acting on paired donors, with incorporation or reduction of molecular oxygen"/>
    <property type="evidence" value="ECO:0007669"/>
    <property type="project" value="InterPro"/>
</dbReference>
<feature type="binding site" evidence="6">
    <location>
        <position position="153"/>
    </location>
    <ligand>
        <name>FMN</name>
        <dbReference type="ChEBI" id="CHEBI:58210"/>
    </ligand>
</feature>
<evidence type="ECO:0000256" key="7">
    <source>
        <dbReference type="SAM" id="MobiDB-lite"/>
    </source>
</evidence>
<feature type="compositionally biased region" description="Basic and acidic residues" evidence="7">
    <location>
        <begin position="458"/>
        <end position="467"/>
    </location>
</feature>